<sequence length="212" mass="24024">MFVIRTFIILCILCCLSPQALLAKTLLLTDQHHKPLSGVVVELLDGDMIKVVPSEVAVMDQVGKRFAPRLLVISKGQSVRFPNSDDIRHHVYSFSQAKSFELKLYAGTPKKPIIFEQSGIVVLGCNIHDSMVGYIYVANHPHVYISNDKGLVELPDFTQDYTVWHETQVGDINQREQHQWSARKQQQITIITTLAPLPRNTFGEVFKEHHGH</sequence>
<evidence type="ECO:0000256" key="1">
    <source>
        <dbReference type="SAM" id="SignalP"/>
    </source>
</evidence>
<evidence type="ECO:0008006" key="4">
    <source>
        <dbReference type="Google" id="ProtNLM"/>
    </source>
</evidence>
<feature type="chain" id="PRO_5046743028" description="Methylamine utilization protein" evidence="1">
    <location>
        <begin position="24"/>
        <end position="212"/>
    </location>
</feature>
<keyword evidence="1" id="KW-0732">Signal</keyword>
<name>A0ABR9E655_9GAMM</name>
<evidence type="ECO:0000313" key="2">
    <source>
        <dbReference type="EMBL" id="MBE0366307.1"/>
    </source>
</evidence>
<accession>A0ABR9E655</accession>
<dbReference type="InterPro" id="IPR008972">
    <property type="entry name" value="Cupredoxin"/>
</dbReference>
<dbReference type="Proteomes" id="UP000615755">
    <property type="component" value="Unassembled WGS sequence"/>
</dbReference>
<gene>
    <name evidence="2" type="ORF">PAUR_a3286</name>
</gene>
<organism evidence="2 3">
    <name type="scientific">Pseudoalteromonas aurantia 208</name>
    <dbReference type="NCBI Taxonomy" id="1314867"/>
    <lineage>
        <taxon>Bacteria</taxon>
        <taxon>Pseudomonadati</taxon>
        <taxon>Pseudomonadota</taxon>
        <taxon>Gammaproteobacteria</taxon>
        <taxon>Alteromonadales</taxon>
        <taxon>Pseudoalteromonadaceae</taxon>
        <taxon>Pseudoalteromonas</taxon>
    </lineage>
</organism>
<proteinExistence type="predicted"/>
<feature type="signal peptide" evidence="1">
    <location>
        <begin position="1"/>
        <end position="23"/>
    </location>
</feature>
<reference evidence="2 3" key="1">
    <citation type="submission" date="2015-03" db="EMBL/GenBank/DDBJ databases">
        <title>Genome sequence of Pseudoalteromonas aurantia.</title>
        <authorList>
            <person name="Xie B.-B."/>
            <person name="Rong J.-C."/>
            <person name="Qin Q.-L."/>
            <person name="Zhang Y.-Z."/>
        </authorList>
    </citation>
    <scope>NUCLEOTIDE SEQUENCE [LARGE SCALE GENOMIC DNA]</scope>
    <source>
        <strain evidence="2 3">208</strain>
    </source>
</reference>
<evidence type="ECO:0000313" key="3">
    <source>
        <dbReference type="Proteomes" id="UP000615755"/>
    </source>
</evidence>
<dbReference type="Gene3D" id="2.60.40.420">
    <property type="entry name" value="Cupredoxins - blue copper proteins"/>
    <property type="match status" value="1"/>
</dbReference>
<protein>
    <recommendedName>
        <fullName evidence="4">Methylamine utilization protein</fullName>
    </recommendedName>
</protein>
<dbReference type="CDD" id="cd04221">
    <property type="entry name" value="MauL"/>
    <property type="match status" value="1"/>
</dbReference>
<dbReference type="InterPro" id="IPR034242">
    <property type="entry name" value="MauL"/>
</dbReference>
<comment type="caution">
    <text evidence="2">The sequence shown here is derived from an EMBL/GenBank/DDBJ whole genome shotgun (WGS) entry which is preliminary data.</text>
</comment>
<dbReference type="EMBL" id="AQGV01000009">
    <property type="protein sequence ID" value="MBE0366307.1"/>
    <property type="molecule type" value="Genomic_DNA"/>
</dbReference>
<dbReference type="SUPFAM" id="SSF49503">
    <property type="entry name" value="Cupredoxins"/>
    <property type="match status" value="1"/>
</dbReference>
<keyword evidence="3" id="KW-1185">Reference proteome</keyword>